<evidence type="ECO:0000313" key="4">
    <source>
        <dbReference type="EMBL" id="MCW2307085.1"/>
    </source>
</evidence>
<dbReference type="Pfam" id="PF08238">
    <property type="entry name" value="Sel1"/>
    <property type="match status" value="4"/>
</dbReference>
<dbReference type="SUPFAM" id="SSF47090">
    <property type="entry name" value="PGBD-like"/>
    <property type="match status" value="1"/>
</dbReference>
<dbReference type="Proteomes" id="UP001209755">
    <property type="component" value="Unassembled WGS sequence"/>
</dbReference>
<feature type="region of interest" description="Disordered" evidence="2">
    <location>
        <begin position="938"/>
        <end position="1006"/>
    </location>
</feature>
<name>A0ABT3H9L5_9HYPH</name>
<dbReference type="InterPro" id="IPR050767">
    <property type="entry name" value="Sel1_AlgK"/>
</dbReference>
<dbReference type="InterPro" id="IPR002477">
    <property type="entry name" value="Peptidoglycan-bd-like"/>
</dbReference>
<proteinExistence type="predicted"/>
<feature type="compositionally biased region" description="Basic residues" evidence="2">
    <location>
        <begin position="950"/>
        <end position="960"/>
    </location>
</feature>
<feature type="region of interest" description="Disordered" evidence="2">
    <location>
        <begin position="804"/>
        <end position="920"/>
    </location>
</feature>
<dbReference type="Pfam" id="PF01471">
    <property type="entry name" value="PG_binding_1"/>
    <property type="match status" value="1"/>
</dbReference>
<feature type="compositionally biased region" description="Basic and acidic residues" evidence="2">
    <location>
        <begin position="831"/>
        <end position="840"/>
    </location>
</feature>
<feature type="region of interest" description="Disordered" evidence="2">
    <location>
        <begin position="1"/>
        <end position="117"/>
    </location>
</feature>
<reference evidence="5" key="1">
    <citation type="submission" date="2023-07" db="EMBL/GenBank/DDBJ databases">
        <title>Genome sequencing of Purple Non-Sulfur Bacteria from various extreme environments.</title>
        <authorList>
            <person name="Mayer M."/>
        </authorList>
    </citation>
    <scope>NUCLEOTIDE SEQUENCE [LARGE SCALE GENOMIC DNA]</scope>
    <source>
        <strain evidence="5">DSM 17935</strain>
    </source>
</reference>
<dbReference type="PANTHER" id="PTHR11102:SF160">
    <property type="entry name" value="ERAD-ASSOCIATED E3 UBIQUITIN-PROTEIN LIGASE COMPONENT HRD3"/>
    <property type="match status" value="1"/>
</dbReference>
<feature type="compositionally biased region" description="Basic and acidic residues" evidence="2">
    <location>
        <begin position="195"/>
        <end position="223"/>
    </location>
</feature>
<dbReference type="Gene3D" id="1.10.101.10">
    <property type="entry name" value="PGBD-like superfamily/PGBD"/>
    <property type="match status" value="1"/>
</dbReference>
<comment type="caution">
    <text evidence="4">The sequence shown here is derived from an EMBL/GenBank/DDBJ whole genome shotgun (WGS) entry which is preliminary data.</text>
</comment>
<sequence length="1447" mass="154924">MFRNRPNAHAATPRSATAGRHGPSDPLADLNSRLDALSERLGQLNAGAASKMPPRREAAAPRNDDLAGITETVDRLMTRLDARSSGRERNGGREPAGGRNGGARKGREADAGGDASRGRIDAILETLDGIDRRMRNLPANGETPSQDRRTVAAARNPSFEAADGEEDALRRAIDEITARQQTLDHDGYPIHNHNTGREPARTPRRDEAEAPARSRAYDRDDRSFGLPDVEHHFKALADKIDSLRQSDTEAAVERLRREIGNLRHEIERRDTASLSDDDATMIRALGQKVETLSAAQSDPRAVEALRDEIAELRQSVISGNVEGTLHSLESGYQHIVERLDEMRRTVGDPRLLVRLADRIDTIDSALKTIPQVGQINTLEQRVTQLARQIDGLSMDMNDPAIGQLEGQIADLKGLFSGLDTQAAVATLDQQLRALHDKIDGLERLAAEPPAQPEPVGDGYLEAIERLSGQIEDLRDAMSGGRDADRFTLIESNIAAVAQKLDELEDARTQDDAILALERRIDDMIARVEEIVPGADTGSGDAFAALEARINQIADRLDSFEPGRQMGDGAAFAELEETIQRIDDALQRTSGSDALAALDRKVASLAAQLDDLGRAPLDLSEMANLRDEIAGMRMAFSKPIPVDLTRLERQIHNLADKVGGSRGGVNANALAHLEDQVARIAQLLGDRSEQSEALGAIETALTHLDRRLDSNRDEAARAARDAAREAIAEFARERSSGGGNIDNDEQIRELQFHLDKLRATTVDSAERTQDTLVTLHDALQAISSKLTGYEPANVDAETRGIAVNGPAGYDAGPDRFATASGATLDASSRPQHAAEPHRDPRAPSPGSAEDSRPLEPGAGRPDQSRPDQSRPDQNRADQNRAEAYRPDAPREPQARRVEVDPDEPLAPGIMAETLAPDPAGRDRKTDFIAAARRAAQAAAAEADGAADAKPAKKRSWFRRRKGEAAAEAPERPEPAPRMEEPAPEDDIYATPLAGSRNGPEEDGASGVSGALKKYRRPLMIAAVGLIVIFLGNQLMKAFLTPVNETASIEQSVAPTPPAPEIDEPAPAQGDEAPAAAPAAPADDDRSSSAADPAGTGSDPQTTSAAGFDMAASNSNPQAEAARQALGPGTADAAPETVTAYAPQAAQDAGNAPAAIAMPPSDVGPIALRAAAADGNPEAQFEVAARYTEGRGVRPDLTLAAKWYRLAADQGLAPAQYRLGSLYEKGTGVRKDMDEARKWYRRAAEQGNTKAMHNLAVLYAEGASGSPDFSSAAQWFNKAASAGVRDSQYNLGILHARGLGVAQDLKDSYKWFALAARQGDTDAGKKRDEIANALDRQGLAAARLAVETWRAAPVDEKANGVTPHEEWGNAPERSASARPQAVPAQVTQQQLTQSAQQLLTELGYDPGPADGVSGPRTRDAVMDFQRKAGLPVTGQVDGRLIKALSKETI</sequence>
<gene>
    <name evidence="4" type="ORF">M2319_001407</name>
</gene>
<dbReference type="SMART" id="SM00671">
    <property type="entry name" value="SEL1"/>
    <property type="match status" value="4"/>
</dbReference>
<organism evidence="4 5">
    <name type="scientific">Rhodobium gokarnense</name>
    <dbReference type="NCBI Taxonomy" id="364296"/>
    <lineage>
        <taxon>Bacteria</taxon>
        <taxon>Pseudomonadati</taxon>
        <taxon>Pseudomonadota</taxon>
        <taxon>Alphaproteobacteria</taxon>
        <taxon>Hyphomicrobiales</taxon>
        <taxon>Rhodobiaceae</taxon>
        <taxon>Rhodobium</taxon>
    </lineage>
</organism>
<evidence type="ECO:0000256" key="1">
    <source>
        <dbReference type="SAM" id="Coils"/>
    </source>
</evidence>
<dbReference type="SUPFAM" id="SSF81901">
    <property type="entry name" value="HCP-like"/>
    <property type="match status" value="1"/>
</dbReference>
<dbReference type="InterPro" id="IPR036365">
    <property type="entry name" value="PGBD-like_sf"/>
</dbReference>
<protein>
    <submittedName>
        <fullName evidence="4">Localization factor PodJL</fullName>
    </submittedName>
</protein>
<feature type="compositionally biased region" description="Basic and acidic residues" evidence="2">
    <location>
        <begin position="861"/>
        <end position="898"/>
    </location>
</feature>
<feature type="region of interest" description="Disordered" evidence="2">
    <location>
        <begin position="185"/>
        <end position="223"/>
    </location>
</feature>
<evidence type="ECO:0000256" key="2">
    <source>
        <dbReference type="SAM" id="MobiDB-lite"/>
    </source>
</evidence>
<feature type="domain" description="Peptidoglycan binding-like" evidence="3">
    <location>
        <begin position="1390"/>
        <end position="1442"/>
    </location>
</feature>
<dbReference type="Gene3D" id="1.25.40.10">
    <property type="entry name" value="Tetratricopeptide repeat domain"/>
    <property type="match status" value="1"/>
</dbReference>
<keyword evidence="5" id="KW-1185">Reference proteome</keyword>
<feature type="region of interest" description="Disordered" evidence="2">
    <location>
        <begin position="1048"/>
        <end position="1130"/>
    </location>
</feature>
<feature type="compositionally biased region" description="Gly residues" evidence="2">
    <location>
        <begin position="94"/>
        <end position="103"/>
    </location>
</feature>
<dbReference type="PANTHER" id="PTHR11102">
    <property type="entry name" value="SEL-1-LIKE PROTEIN"/>
    <property type="match status" value="1"/>
</dbReference>
<feature type="region of interest" description="Disordered" evidence="2">
    <location>
        <begin position="1357"/>
        <end position="1380"/>
    </location>
</feature>
<dbReference type="InterPro" id="IPR011990">
    <property type="entry name" value="TPR-like_helical_dom_sf"/>
</dbReference>
<keyword evidence="1" id="KW-0175">Coiled coil</keyword>
<accession>A0ABT3H9L5</accession>
<dbReference type="EMBL" id="JAOQNS010000003">
    <property type="protein sequence ID" value="MCW2307085.1"/>
    <property type="molecule type" value="Genomic_DNA"/>
</dbReference>
<dbReference type="Gene3D" id="1.10.287.1490">
    <property type="match status" value="1"/>
</dbReference>
<feature type="compositionally biased region" description="Low complexity" evidence="2">
    <location>
        <begin position="1063"/>
        <end position="1079"/>
    </location>
</feature>
<feature type="compositionally biased region" description="Low complexity" evidence="2">
    <location>
        <begin position="938"/>
        <end position="947"/>
    </location>
</feature>
<feature type="coiled-coil region" evidence="1">
    <location>
        <begin position="245"/>
        <end position="272"/>
    </location>
</feature>
<evidence type="ECO:0000313" key="5">
    <source>
        <dbReference type="Proteomes" id="UP001209755"/>
    </source>
</evidence>
<feature type="compositionally biased region" description="Basic and acidic residues" evidence="2">
    <location>
        <begin position="961"/>
        <end position="979"/>
    </location>
</feature>
<feature type="region of interest" description="Disordered" evidence="2">
    <location>
        <begin position="136"/>
        <end position="166"/>
    </location>
</feature>
<dbReference type="InterPro" id="IPR036366">
    <property type="entry name" value="PGBDSf"/>
</dbReference>
<evidence type="ECO:0000259" key="3">
    <source>
        <dbReference type="Pfam" id="PF01471"/>
    </source>
</evidence>
<dbReference type="RefSeq" id="WP_264600735.1">
    <property type="nucleotide sequence ID" value="NZ_JAOQNS010000003.1"/>
</dbReference>
<feature type="compositionally biased region" description="Basic and acidic residues" evidence="2">
    <location>
        <begin position="72"/>
        <end position="92"/>
    </location>
</feature>
<feature type="compositionally biased region" description="Basic and acidic residues" evidence="2">
    <location>
        <begin position="54"/>
        <end position="65"/>
    </location>
</feature>
<feature type="compositionally biased region" description="Basic and acidic residues" evidence="2">
    <location>
        <begin position="105"/>
        <end position="117"/>
    </location>
</feature>
<dbReference type="InterPro" id="IPR006597">
    <property type="entry name" value="Sel1-like"/>
</dbReference>